<sequence>MVMEIFHTIPSTLPDTLTRTYAPTSSAALRRPQTAPRSPLSSARNLASAWKERTPVPRARGDKPSDSNSNSLPMDSEGLHGLRRRVQRAGVRLRESGGLRPPTDPSSSKRGTLLRLIAGKDAKRSFILTCYFSLGLCLEAGAVYARDDAGTTAARIQSAEADGQPLVDMLVPFLMMEAMSRPVSISESRLTRSPAASIRTIDSHASSTSVGSRSTVFASPLHVLPGIAVYQPESSPPPPPPPHLSFSSHHSGAVGDTVIQNEGYIYPGDRCVMAPSRGNSLRRSGSMTDMDSEFNSDRPRGKRPSSGNVRKMLEYSPASLSSGSSLGRNAYITPPTSTGTDSRPVSGITDDAFFSASSSGTRSNVSSAYYSSTEWAGTGPGTQTGNNTASGLRSDSIAGLIVQTGPSSLAYGTDASNQS</sequence>
<comment type="caution">
    <text evidence="2">The sequence shown here is derived from an EMBL/GenBank/DDBJ whole genome shotgun (WGS) entry which is preliminary data.</text>
</comment>
<feature type="region of interest" description="Disordered" evidence="1">
    <location>
        <begin position="276"/>
        <end position="346"/>
    </location>
</feature>
<dbReference type="Proteomes" id="UP001213000">
    <property type="component" value="Unassembled WGS sequence"/>
</dbReference>
<feature type="compositionally biased region" description="Polar residues" evidence="1">
    <location>
        <begin position="35"/>
        <end position="45"/>
    </location>
</feature>
<feature type="compositionally biased region" description="Basic and acidic residues" evidence="1">
    <location>
        <begin position="50"/>
        <end position="65"/>
    </location>
</feature>
<keyword evidence="3" id="KW-1185">Reference proteome</keyword>
<dbReference type="EMBL" id="JANIEX010000084">
    <property type="protein sequence ID" value="KAJ3573993.1"/>
    <property type="molecule type" value="Genomic_DNA"/>
</dbReference>
<feature type="region of interest" description="Disordered" evidence="1">
    <location>
        <begin position="369"/>
        <end position="392"/>
    </location>
</feature>
<proteinExistence type="predicted"/>
<organism evidence="2 3">
    <name type="scientific">Leucocoprinus birnbaumii</name>
    <dbReference type="NCBI Taxonomy" id="56174"/>
    <lineage>
        <taxon>Eukaryota</taxon>
        <taxon>Fungi</taxon>
        <taxon>Dikarya</taxon>
        <taxon>Basidiomycota</taxon>
        <taxon>Agaricomycotina</taxon>
        <taxon>Agaricomycetes</taxon>
        <taxon>Agaricomycetidae</taxon>
        <taxon>Agaricales</taxon>
        <taxon>Agaricineae</taxon>
        <taxon>Agaricaceae</taxon>
        <taxon>Leucocoprinus</taxon>
    </lineage>
</organism>
<evidence type="ECO:0000313" key="2">
    <source>
        <dbReference type="EMBL" id="KAJ3573993.1"/>
    </source>
</evidence>
<dbReference type="AlphaFoldDB" id="A0AAD5W4Y3"/>
<gene>
    <name evidence="2" type="ORF">NP233_g2056</name>
</gene>
<feature type="region of interest" description="Disordered" evidence="1">
    <location>
        <begin position="228"/>
        <end position="253"/>
    </location>
</feature>
<evidence type="ECO:0000256" key="1">
    <source>
        <dbReference type="SAM" id="MobiDB-lite"/>
    </source>
</evidence>
<protein>
    <submittedName>
        <fullName evidence="2">Uncharacterized protein</fullName>
    </submittedName>
</protein>
<feature type="compositionally biased region" description="Polar residues" evidence="1">
    <location>
        <begin position="277"/>
        <end position="289"/>
    </location>
</feature>
<feature type="region of interest" description="Disordered" evidence="1">
    <location>
        <begin position="24"/>
        <end position="111"/>
    </location>
</feature>
<feature type="compositionally biased region" description="Pro residues" evidence="1">
    <location>
        <begin position="234"/>
        <end position="243"/>
    </location>
</feature>
<reference evidence="2" key="1">
    <citation type="submission" date="2022-07" db="EMBL/GenBank/DDBJ databases">
        <title>Genome Sequence of Leucocoprinus birnbaumii.</title>
        <authorList>
            <person name="Buettner E."/>
        </authorList>
    </citation>
    <scope>NUCLEOTIDE SEQUENCE</scope>
    <source>
        <strain evidence="2">VT141</strain>
    </source>
</reference>
<name>A0AAD5W4Y3_9AGAR</name>
<evidence type="ECO:0000313" key="3">
    <source>
        <dbReference type="Proteomes" id="UP001213000"/>
    </source>
</evidence>
<feature type="compositionally biased region" description="Polar residues" evidence="1">
    <location>
        <begin position="334"/>
        <end position="343"/>
    </location>
</feature>
<accession>A0AAD5W4Y3</accession>